<protein>
    <submittedName>
        <fullName evidence="5">Histidinol phosphatase-like enzyme (Inositol monophosphatase family)</fullName>
    </submittedName>
</protein>
<proteinExistence type="predicted"/>
<dbReference type="Gene3D" id="3.40.190.80">
    <property type="match status" value="1"/>
</dbReference>
<evidence type="ECO:0000256" key="3">
    <source>
        <dbReference type="ARBA" id="ARBA00022842"/>
    </source>
</evidence>
<dbReference type="GO" id="GO:0046872">
    <property type="term" value="F:metal ion binding"/>
    <property type="evidence" value="ECO:0007669"/>
    <property type="project" value="UniProtKB-KW"/>
</dbReference>
<dbReference type="GO" id="GO:0008934">
    <property type="term" value="F:inositol monophosphate 1-phosphatase activity"/>
    <property type="evidence" value="ECO:0007669"/>
    <property type="project" value="TreeGrafter"/>
</dbReference>
<dbReference type="Gene3D" id="3.30.540.10">
    <property type="entry name" value="Fructose-1,6-Bisphosphatase, subunit A, domain 1"/>
    <property type="match status" value="1"/>
</dbReference>
<dbReference type="SUPFAM" id="SSF56655">
    <property type="entry name" value="Carbohydrate phosphatase"/>
    <property type="match status" value="1"/>
</dbReference>
<evidence type="ECO:0000256" key="1">
    <source>
        <dbReference type="ARBA" id="ARBA00022723"/>
    </source>
</evidence>
<dbReference type="Proteomes" id="UP000527616">
    <property type="component" value="Unassembled WGS sequence"/>
</dbReference>
<keyword evidence="2" id="KW-0378">Hydrolase</keyword>
<dbReference type="GO" id="GO:0006020">
    <property type="term" value="P:inositol metabolic process"/>
    <property type="evidence" value="ECO:0007669"/>
    <property type="project" value="TreeGrafter"/>
</dbReference>
<dbReference type="AlphaFoldDB" id="A0A7Z0IKU3"/>
<evidence type="ECO:0000313" key="5">
    <source>
        <dbReference type="EMBL" id="NYI70969.1"/>
    </source>
</evidence>
<evidence type="ECO:0000256" key="2">
    <source>
        <dbReference type="ARBA" id="ARBA00022801"/>
    </source>
</evidence>
<feature type="binding site" evidence="4">
    <location>
        <position position="99"/>
    </location>
    <ligand>
        <name>Mg(2+)</name>
        <dbReference type="ChEBI" id="CHEBI:18420"/>
        <label>1</label>
        <note>catalytic</note>
    </ligand>
</feature>
<feature type="binding site" evidence="4">
    <location>
        <position position="96"/>
    </location>
    <ligand>
        <name>Mg(2+)</name>
        <dbReference type="ChEBI" id="CHEBI:18420"/>
        <label>1</label>
        <note>catalytic</note>
    </ligand>
</feature>
<dbReference type="RefSeq" id="WP_179444858.1">
    <property type="nucleotide sequence ID" value="NZ_JACBZS010000001.1"/>
</dbReference>
<sequence length="262" mass="28165">MTDRGATLTGPDSLSGPAQHALALLAQAGELTRDWFARRGRVRVEDKADGTPVTQADREIELLLREGLAEVFPDDGIYGEEFGETHGGSGCRWIIDPIDGTKSFVHGVPLFANLIARECDGEITFGAIGLPALGCTVYAERGAGCWRDRERLHVSAHHELADAYLMATWLEDWPGAVLDEARRRRVVVRTWGDAFGYAMVAAGEADAVVDHRAEIYDLAPMPVIIAEAGGRFTCKAGSDSHARGSGVASNGLIHDAVMALIN</sequence>
<feature type="binding site" evidence="4">
    <location>
        <position position="80"/>
    </location>
    <ligand>
        <name>Mg(2+)</name>
        <dbReference type="ChEBI" id="CHEBI:18420"/>
        <label>1</label>
        <note>catalytic</note>
    </ligand>
</feature>
<comment type="caution">
    <text evidence="5">The sequence shown here is derived from an EMBL/GenBank/DDBJ whole genome shotgun (WGS) entry which is preliminary data.</text>
</comment>
<accession>A0A7Z0IKU3</accession>
<dbReference type="InterPro" id="IPR000760">
    <property type="entry name" value="Inositol_monophosphatase-like"/>
</dbReference>
<dbReference type="PANTHER" id="PTHR20854">
    <property type="entry name" value="INOSITOL MONOPHOSPHATASE"/>
    <property type="match status" value="1"/>
</dbReference>
<dbReference type="PROSITE" id="PS00629">
    <property type="entry name" value="IMP_1"/>
    <property type="match status" value="1"/>
</dbReference>
<evidence type="ECO:0000256" key="4">
    <source>
        <dbReference type="PIRSR" id="PIRSR600760-2"/>
    </source>
</evidence>
<gene>
    <name evidence="5" type="ORF">GGQ54_001529</name>
</gene>
<dbReference type="PRINTS" id="PR00377">
    <property type="entry name" value="IMPHPHTASES"/>
</dbReference>
<dbReference type="EMBL" id="JACBZS010000001">
    <property type="protein sequence ID" value="NYI70969.1"/>
    <property type="molecule type" value="Genomic_DNA"/>
</dbReference>
<feature type="binding site" evidence="4">
    <location>
        <position position="217"/>
    </location>
    <ligand>
        <name>Mg(2+)</name>
        <dbReference type="ChEBI" id="CHEBI:18420"/>
        <label>1</label>
        <note>catalytic</note>
    </ligand>
</feature>
<comment type="cofactor">
    <cofactor evidence="4">
        <name>Mg(2+)</name>
        <dbReference type="ChEBI" id="CHEBI:18420"/>
    </cofactor>
</comment>
<dbReference type="PANTHER" id="PTHR20854:SF4">
    <property type="entry name" value="INOSITOL-1-MONOPHOSPHATASE-RELATED"/>
    <property type="match status" value="1"/>
</dbReference>
<keyword evidence="1 4" id="KW-0479">Metal-binding</keyword>
<organism evidence="5 6">
    <name type="scientific">Naumannella cuiyingiana</name>
    <dbReference type="NCBI Taxonomy" id="1347891"/>
    <lineage>
        <taxon>Bacteria</taxon>
        <taxon>Bacillati</taxon>
        <taxon>Actinomycetota</taxon>
        <taxon>Actinomycetes</taxon>
        <taxon>Propionibacteriales</taxon>
        <taxon>Propionibacteriaceae</taxon>
        <taxon>Naumannella</taxon>
    </lineage>
</organism>
<dbReference type="Pfam" id="PF00459">
    <property type="entry name" value="Inositol_P"/>
    <property type="match status" value="1"/>
</dbReference>
<feature type="binding site" evidence="4">
    <location>
        <position position="98"/>
    </location>
    <ligand>
        <name>Mg(2+)</name>
        <dbReference type="ChEBI" id="CHEBI:18420"/>
        <label>1</label>
        <note>catalytic</note>
    </ligand>
</feature>
<name>A0A7Z0IKU3_9ACTN</name>
<keyword evidence="6" id="KW-1185">Reference proteome</keyword>
<dbReference type="GO" id="GO:0007165">
    <property type="term" value="P:signal transduction"/>
    <property type="evidence" value="ECO:0007669"/>
    <property type="project" value="TreeGrafter"/>
</dbReference>
<dbReference type="InterPro" id="IPR020583">
    <property type="entry name" value="Inositol_monoP_metal-BS"/>
</dbReference>
<keyword evidence="3 4" id="KW-0460">Magnesium</keyword>
<evidence type="ECO:0000313" key="6">
    <source>
        <dbReference type="Proteomes" id="UP000527616"/>
    </source>
</evidence>
<reference evidence="5 6" key="1">
    <citation type="submission" date="2020-07" db="EMBL/GenBank/DDBJ databases">
        <title>Sequencing the genomes of 1000 actinobacteria strains.</title>
        <authorList>
            <person name="Klenk H.-P."/>
        </authorList>
    </citation>
    <scope>NUCLEOTIDE SEQUENCE [LARGE SCALE GENOMIC DNA]</scope>
    <source>
        <strain evidence="5 6">DSM 103164</strain>
    </source>
</reference>